<protein>
    <recommendedName>
        <fullName evidence="11">RNA polymerase sigma factor 70 region 4 type 2 domain-containing protein</fullName>
    </recommendedName>
</protein>
<dbReference type="SUPFAM" id="SSF88946">
    <property type="entry name" value="Sigma2 domain of RNA polymerase sigma factors"/>
    <property type="match status" value="1"/>
</dbReference>
<keyword evidence="5" id="KW-0804">Transcription</keyword>
<dbReference type="CDD" id="cd06171">
    <property type="entry name" value="Sigma70_r4"/>
    <property type="match status" value="1"/>
</dbReference>
<dbReference type="GO" id="GO:0003677">
    <property type="term" value="F:DNA binding"/>
    <property type="evidence" value="ECO:0007669"/>
    <property type="project" value="UniProtKB-KW"/>
</dbReference>
<dbReference type="Proteomes" id="UP000187323">
    <property type="component" value="Unassembled WGS sequence"/>
</dbReference>
<sequence length="338" mass="36839">MIILEKLSTGDAPDESNTRSLQIALKRYCLALTQSPWDADDLAQDTWVKALGYMKPSDSTSTNNGNSLMNEVKQNKETIENDKANEKLETNQTNQTNQMNYTFCTAATSANTATSAKAVTPSKTATSAKSAMHSTIPTNSTHHTSSTNHPNPEALLFRIARNTWIDIMRRKATLSRVLELDQSPTEASAEYGSFEIEAAFQALQEHLSPLQQAVFLLRDVLGHSAMEAAEILDTTEGAIKAALHRARQALPLVRQELLQADGPSLPQDTAMQIVLSRLAAAYEHGEIAELIELVFADESQEPVMAVSSQSLQGFQTSQAGGFSSNSWNYTTPGMCMVA</sequence>
<gene>
    <name evidence="9" type="ORF">BSK47_06800</name>
</gene>
<keyword evidence="3" id="KW-0731">Sigma factor</keyword>
<dbReference type="GO" id="GO:0016987">
    <property type="term" value="F:sigma factor activity"/>
    <property type="evidence" value="ECO:0007669"/>
    <property type="project" value="UniProtKB-KW"/>
</dbReference>
<feature type="domain" description="RNA polymerase sigma-70 region 2" evidence="7">
    <location>
        <begin position="21"/>
        <end position="51"/>
    </location>
</feature>
<evidence type="ECO:0000256" key="1">
    <source>
        <dbReference type="ARBA" id="ARBA00010641"/>
    </source>
</evidence>
<dbReference type="PANTHER" id="PTHR43133:SF8">
    <property type="entry name" value="RNA POLYMERASE SIGMA FACTOR HI_1459-RELATED"/>
    <property type="match status" value="1"/>
</dbReference>
<comment type="caution">
    <text evidence="9">The sequence shown here is derived from an EMBL/GenBank/DDBJ whole genome shotgun (WGS) entry which is preliminary data.</text>
</comment>
<evidence type="ECO:0000259" key="7">
    <source>
        <dbReference type="Pfam" id="PF04542"/>
    </source>
</evidence>
<evidence type="ECO:0000256" key="4">
    <source>
        <dbReference type="ARBA" id="ARBA00023125"/>
    </source>
</evidence>
<name>A0AB36JIJ0_9BACL</name>
<dbReference type="Pfam" id="PF04542">
    <property type="entry name" value="Sigma70_r2"/>
    <property type="match status" value="1"/>
</dbReference>
<feature type="domain" description="RNA polymerase sigma factor 70 region 4 type 2" evidence="8">
    <location>
        <begin position="200"/>
        <end position="250"/>
    </location>
</feature>
<dbReference type="InterPro" id="IPR039425">
    <property type="entry name" value="RNA_pol_sigma-70-like"/>
</dbReference>
<dbReference type="InterPro" id="IPR013325">
    <property type="entry name" value="RNA_pol_sigma_r2"/>
</dbReference>
<feature type="compositionally biased region" description="Low complexity" evidence="6">
    <location>
        <begin position="133"/>
        <end position="149"/>
    </location>
</feature>
<evidence type="ECO:0000256" key="2">
    <source>
        <dbReference type="ARBA" id="ARBA00023015"/>
    </source>
</evidence>
<dbReference type="InterPro" id="IPR036388">
    <property type="entry name" value="WH-like_DNA-bd_sf"/>
</dbReference>
<feature type="region of interest" description="Disordered" evidence="6">
    <location>
        <begin position="121"/>
        <end position="149"/>
    </location>
</feature>
<evidence type="ECO:0000256" key="5">
    <source>
        <dbReference type="ARBA" id="ARBA00023163"/>
    </source>
</evidence>
<dbReference type="GO" id="GO:0006352">
    <property type="term" value="P:DNA-templated transcription initiation"/>
    <property type="evidence" value="ECO:0007669"/>
    <property type="project" value="InterPro"/>
</dbReference>
<evidence type="ECO:0000313" key="10">
    <source>
        <dbReference type="Proteomes" id="UP000187323"/>
    </source>
</evidence>
<dbReference type="InterPro" id="IPR007627">
    <property type="entry name" value="RNA_pol_sigma70_r2"/>
</dbReference>
<dbReference type="Gene3D" id="1.10.10.10">
    <property type="entry name" value="Winged helix-like DNA-binding domain superfamily/Winged helix DNA-binding domain"/>
    <property type="match status" value="1"/>
</dbReference>
<dbReference type="EMBL" id="MPTO01000005">
    <property type="protein sequence ID" value="OME22605.1"/>
    <property type="molecule type" value="Genomic_DNA"/>
</dbReference>
<dbReference type="AlphaFoldDB" id="A0AB36JIJ0"/>
<evidence type="ECO:0000259" key="8">
    <source>
        <dbReference type="Pfam" id="PF08281"/>
    </source>
</evidence>
<dbReference type="RefSeq" id="WP_076134014.1">
    <property type="nucleotide sequence ID" value="NZ_MPTO01000005.1"/>
</dbReference>
<keyword evidence="4" id="KW-0238">DNA-binding</keyword>
<evidence type="ECO:0000256" key="6">
    <source>
        <dbReference type="SAM" id="MobiDB-lite"/>
    </source>
</evidence>
<dbReference type="InterPro" id="IPR013324">
    <property type="entry name" value="RNA_pol_sigma_r3/r4-like"/>
</dbReference>
<accession>A0AB36JIJ0</accession>
<organism evidence="9 10">
    <name type="scientific">Paenibacillus odorifer</name>
    <dbReference type="NCBI Taxonomy" id="189426"/>
    <lineage>
        <taxon>Bacteria</taxon>
        <taxon>Bacillati</taxon>
        <taxon>Bacillota</taxon>
        <taxon>Bacilli</taxon>
        <taxon>Bacillales</taxon>
        <taxon>Paenibacillaceae</taxon>
        <taxon>Paenibacillus</taxon>
    </lineage>
</organism>
<comment type="similarity">
    <text evidence="1">Belongs to the sigma-70 factor family. ECF subfamily.</text>
</comment>
<dbReference type="Pfam" id="PF08281">
    <property type="entry name" value="Sigma70_r4_2"/>
    <property type="match status" value="1"/>
</dbReference>
<dbReference type="PANTHER" id="PTHR43133">
    <property type="entry name" value="RNA POLYMERASE ECF-TYPE SIGMA FACTO"/>
    <property type="match status" value="1"/>
</dbReference>
<reference evidence="9 10" key="1">
    <citation type="submission" date="2016-10" db="EMBL/GenBank/DDBJ databases">
        <title>Paenibacillus species isolates.</title>
        <authorList>
            <person name="Beno S.M."/>
        </authorList>
    </citation>
    <scope>NUCLEOTIDE SEQUENCE [LARGE SCALE GENOMIC DNA]</scope>
    <source>
        <strain evidence="9 10">FSL H7-0918</strain>
    </source>
</reference>
<dbReference type="InterPro" id="IPR013249">
    <property type="entry name" value="RNA_pol_sigma70_r4_t2"/>
</dbReference>
<dbReference type="SUPFAM" id="SSF88659">
    <property type="entry name" value="Sigma3 and sigma4 domains of RNA polymerase sigma factors"/>
    <property type="match status" value="1"/>
</dbReference>
<evidence type="ECO:0000256" key="3">
    <source>
        <dbReference type="ARBA" id="ARBA00023082"/>
    </source>
</evidence>
<proteinExistence type="inferred from homology"/>
<keyword evidence="2" id="KW-0805">Transcription regulation</keyword>
<evidence type="ECO:0008006" key="11">
    <source>
        <dbReference type="Google" id="ProtNLM"/>
    </source>
</evidence>
<evidence type="ECO:0000313" key="9">
    <source>
        <dbReference type="EMBL" id="OME22605.1"/>
    </source>
</evidence>